<dbReference type="EC" id="2.1.1.181" evidence="6"/>
<reference evidence="7 8" key="1">
    <citation type="submission" date="2020-05" db="EMBL/GenBank/DDBJ databases">
        <title>Description of Pedobacter foliorum sp. nov.</title>
        <authorList>
            <person name="Qi S."/>
            <person name="Carlier A."/>
            <person name="Cnockaert M."/>
            <person name="Vandamme P."/>
        </authorList>
    </citation>
    <scope>NUCLEOTIDE SEQUENCE [LARGE SCALE GENOMIC DNA]</scope>
    <source>
        <strain evidence="7 8">LMG 31300</strain>
    </source>
</reference>
<dbReference type="EMBL" id="JABMKV010000001">
    <property type="protein sequence ID" value="NQX30974.1"/>
    <property type="molecule type" value="Genomic_DNA"/>
</dbReference>
<dbReference type="Gene3D" id="3.40.50.150">
    <property type="entry name" value="Vaccinia Virus protein VP39"/>
    <property type="match status" value="1"/>
</dbReference>
<comment type="subcellular location">
    <subcellularLocation>
        <location evidence="6">Cytoplasm</location>
    </subcellularLocation>
</comment>
<sequence length="315" mass="35708">MEKFKQEKSTLHSRNKHRSRYDFKVLINSCSELANFVTVNKYGDESIDFANPSAVKTLNKALLKHFYQIEFWDIPEGYLCPPIPGRADYIHYAADLLASCNNKTIPIGKEIKVLDVGVGANCVYPIIGHQEYGWNFVGSEIDEIAIRSAKNIIAINPSLKNAIEIRLQSAKNEIFKTIVHKEERFDLTICNPPFHASAEEANAGSQRKNRNLGNKNYAKPVLNFGGKNNELWTKGGEIAFIGKMIEESKSIKNQCLWFTSLVSKSENLAAIYAMLKRVDVAEIRTSEMSTGNKITRIIAWTFLDENQQKTWIKGW</sequence>
<keyword evidence="8" id="KW-1185">Reference proteome</keyword>
<dbReference type="InterPro" id="IPR016909">
    <property type="entry name" value="rRNA_lsu_MeTfrase_F"/>
</dbReference>
<dbReference type="InterPro" id="IPR010286">
    <property type="entry name" value="METTL16/RlmF"/>
</dbReference>
<gene>
    <name evidence="6 7" type="primary">rlmF</name>
    <name evidence="7" type="ORF">HQN85_04525</name>
</gene>
<comment type="function">
    <text evidence="6">Specifically methylates the adenine in position 1618 of 23S rRNA.</text>
</comment>
<evidence type="ECO:0000256" key="6">
    <source>
        <dbReference type="HAMAP-Rule" id="MF_01848"/>
    </source>
</evidence>
<dbReference type="GO" id="GO:0052907">
    <property type="term" value="F:23S rRNA (adenine(1618)-N(6))-methyltransferase activity"/>
    <property type="evidence" value="ECO:0007669"/>
    <property type="project" value="UniProtKB-EC"/>
</dbReference>
<proteinExistence type="inferred from homology"/>
<comment type="caution">
    <text evidence="7">The sequence shown here is derived from an EMBL/GenBank/DDBJ whole genome shotgun (WGS) entry which is preliminary data.</text>
</comment>
<evidence type="ECO:0000256" key="5">
    <source>
        <dbReference type="ARBA" id="ARBA00022691"/>
    </source>
</evidence>
<organism evidence="7 8">
    <name type="scientific">Pedobacter boryungensis</name>
    <dbReference type="NCBI Taxonomy" id="869962"/>
    <lineage>
        <taxon>Bacteria</taxon>
        <taxon>Pseudomonadati</taxon>
        <taxon>Bacteroidota</taxon>
        <taxon>Sphingobacteriia</taxon>
        <taxon>Sphingobacteriales</taxon>
        <taxon>Sphingobacteriaceae</taxon>
        <taxon>Pedobacter</taxon>
    </lineage>
</organism>
<dbReference type="HAMAP" id="MF_01848">
    <property type="entry name" value="23SrRNA_methyltr_F"/>
    <property type="match status" value="1"/>
</dbReference>
<dbReference type="CDD" id="cd02440">
    <property type="entry name" value="AdoMet_MTases"/>
    <property type="match status" value="1"/>
</dbReference>
<keyword evidence="1 6" id="KW-0963">Cytoplasm</keyword>
<dbReference type="NCBIfam" id="NF008725">
    <property type="entry name" value="PRK11727.1"/>
    <property type="match status" value="1"/>
</dbReference>
<evidence type="ECO:0000256" key="3">
    <source>
        <dbReference type="ARBA" id="ARBA00022603"/>
    </source>
</evidence>
<dbReference type="PANTHER" id="PTHR13393:SF0">
    <property type="entry name" value="RNA N6-ADENOSINE-METHYLTRANSFERASE METTL16"/>
    <property type="match status" value="1"/>
</dbReference>
<comment type="similarity">
    <text evidence="6">Belongs to the methyltransferase superfamily. METTL16/RlmF family.</text>
</comment>
<dbReference type="RefSeq" id="WP_173269228.1">
    <property type="nucleotide sequence ID" value="NZ_JABMKV010000001.1"/>
</dbReference>
<evidence type="ECO:0000256" key="1">
    <source>
        <dbReference type="ARBA" id="ARBA00022490"/>
    </source>
</evidence>
<dbReference type="Pfam" id="PF05971">
    <property type="entry name" value="Methyltransf_10"/>
    <property type="match status" value="1"/>
</dbReference>
<evidence type="ECO:0000313" key="8">
    <source>
        <dbReference type="Proteomes" id="UP000762110"/>
    </source>
</evidence>
<dbReference type="InterPro" id="IPR029063">
    <property type="entry name" value="SAM-dependent_MTases_sf"/>
</dbReference>
<keyword evidence="5 6" id="KW-0949">S-adenosyl-L-methionine</keyword>
<evidence type="ECO:0000256" key="2">
    <source>
        <dbReference type="ARBA" id="ARBA00022552"/>
    </source>
</evidence>
<keyword evidence="3 6" id="KW-0489">Methyltransferase</keyword>
<evidence type="ECO:0000313" key="7">
    <source>
        <dbReference type="EMBL" id="NQX30974.1"/>
    </source>
</evidence>
<keyword evidence="2 6" id="KW-0698">rRNA processing</keyword>
<keyword evidence="4 6" id="KW-0808">Transferase</keyword>
<accession>A0ABX2DAA9</accession>
<evidence type="ECO:0000256" key="4">
    <source>
        <dbReference type="ARBA" id="ARBA00022679"/>
    </source>
</evidence>
<dbReference type="Proteomes" id="UP000762110">
    <property type="component" value="Unassembled WGS sequence"/>
</dbReference>
<comment type="catalytic activity">
    <reaction evidence="6">
        <text>adenosine(1618) in 23S rRNA + S-adenosyl-L-methionine = N(6)-methyladenosine(1618) in 23S rRNA + S-adenosyl-L-homocysteine + H(+)</text>
        <dbReference type="Rhea" id="RHEA:16497"/>
        <dbReference type="Rhea" id="RHEA-COMP:10229"/>
        <dbReference type="Rhea" id="RHEA-COMP:10231"/>
        <dbReference type="ChEBI" id="CHEBI:15378"/>
        <dbReference type="ChEBI" id="CHEBI:57856"/>
        <dbReference type="ChEBI" id="CHEBI:59789"/>
        <dbReference type="ChEBI" id="CHEBI:74411"/>
        <dbReference type="ChEBI" id="CHEBI:74449"/>
        <dbReference type="EC" id="2.1.1.181"/>
    </reaction>
</comment>
<protein>
    <recommendedName>
        <fullName evidence="6">Ribosomal RNA large subunit methyltransferase F</fullName>
        <ecNumber evidence="6">2.1.1.181</ecNumber>
    </recommendedName>
    <alternativeName>
        <fullName evidence="6">23S rRNA mA1618 methyltransferase</fullName>
    </alternativeName>
    <alternativeName>
        <fullName evidence="6">rRNA adenine N-6-methyltransferase</fullName>
    </alternativeName>
</protein>
<dbReference type="PANTHER" id="PTHR13393">
    <property type="entry name" value="SAM-DEPENDENT METHYLTRANSFERASE"/>
    <property type="match status" value="1"/>
</dbReference>
<dbReference type="PIRSF" id="PIRSF029038">
    <property type="entry name" value="Mtase_YbiN_prd"/>
    <property type="match status" value="1"/>
</dbReference>
<name>A0ABX2DAA9_9SPHI</name>
<dbReference type="SUPFAM" id="SSF53335">
    <property type="entry name" value="S-adenosyl-L-methionine-dependent methyltransferases"/>
    <property type="match status" value="1"/>
</dbReference>